<accession>A0A9W7G946</accession>
<evidence type="ECO:0000256" key="1">
    <source>
        <dbReference type="SAM" id="SignalP"/>
    </source>
</evidence>
<feature type="signal peptide" evidence="1">
    <location>
        <begin position="1"/>
        <end position="23"/>
    </location>
</feature>
<dbReference type="EMBL" id="BRYA01000975">
    <property type="protein sequence ID" value="GMI36779.1"/>
    <property type="molecule type" value="Genomic_DNA"/>
</dbReference>
<evidence type="ECO:0000313" key="2">
    <source>
        <dbReference type="EMBL" id="GMI36779.1"/>
    </source>
</evidence>
<dbReference type="AlphaFoldDB" id="A0A9W7G946"/>
<dbReference type="Proteomes" id="UP001165065">
    <property type="component" value="Unassembled WGS sequence"/>
</dbReference>
<dbReference type="OrthoDB" id="41151at2759"/>
<sequence>MMSFVQRFLCLVVVFATSSVALGFNLLPKGRSSSFGRLPSRARRTLNLFSSGAFDGLGGSSGPLSDPESSCLWEAIRIRRDEFRIRAGLFETENVQIPELYQRIACARARVEQERAMAKSLHARRARFFSYSEAREWVKAQGLALLNGDDWKDWIELGEKACSLVPSNPEKVYKKQKTWRGWNHFLGVDVNGDMDQGDYQV</sequence>
<proteinExistence type="predicted"/>
<evidence type="ECO:0000313" key="3">
    <source>
        <dbReference type="Proteomes" id="UP001165065"/>
    </source>
</evidence>
<name>A0A9W7G946_9STRA</name>
<organism evidence="2 3">
    <name type="scientific">Triparma columacea</name>
    <dbReference type="NCBI Taxonomy" id="722753"/>
    <lineage>
        <taxon>Eukaryota</taxon>
        <taxon>Sar</taxon>
        <taxon>Stramenopiles</taxon>
        <taxon>Ochrophyta</taxon>
        <taxon>Bolidophyceae</taxon>
        <taxon>Parmales</taxon>
        <taxon>Triparmaceae</taxon>
        <taxon>Triparma</taxon>
    </lineage>
</organism>
<reference evidence="3" key="1">
    <citation type="journal article" date="2023" name="Commun. Biol.">
        <title>Genome analysis of Parmales, the sister group of diatoms, reveals the evolutionary specialization of diatoms from phago-mixotrophs to photoautotrophs.</title>
        <authorList>
            <person name="Ban H."/>
            <person name="Sato S."/>
            <person name="Yoshikawa S."/>
            <person name="Yamada K."/>
            <person name="Nakamura Y."/>
            <person name="Ichinomiya M."/>
            <person name="Sato N."/>
            <person name="Blanc-Mathieu R."/>
            <person name="Endo H."/>
            <person name="Kuwata A."/>
            <person name="Ogata H."/>
        </authorList>
    </citation>
    <scope>NUCLEOTIDE SEQUENCE [LARGE SCALE GENOMIC DNA]</scope>
</reference>
<keyword evidence="3" id="KW-1185">Reference proteome</keyword>
<feature type="chain" id="PRO_5040957999" evidence="1">
    <location>
        <begin position="24"/>
        <end position="201"/>
    </location>
</feature>
<gene>
    <name evidence="2" type="ORF">TrCOL_g2061</name>
</gene>
<protein>
    <submittedName>
        <fullName evidence="2">Uncharacterized protein</fullName>
    </submittedName>
</protein>
<keyword evidence="1" id="KW-0732">Signal</keyword>
<comment type="caution">
    <text evidence="2">The sequence shown here is derived from an EMBL/GenBank/DDBJ whole genome shotgun (WGS) entry which is preliminary data.</text>
</comment>